<dbReference type="SUPFAM" id="SSF54373">
    <property type="entry name" value="FAD-linked reductases, C-terminal domain"/>
    <property type="match status" value="1"/>
</dbReference>
<dbReference type="SUPFAM" id="SSF51905">
    <property type="entry name" value="FAD/NAD(P)-binding domain"/>
    <property type="match status" value="1"/>
</dbReference>
<dbReference type="Gene3D" id="3.50.50.60">
    <property type="entry name" value="FAD/NAD(P)-binding domain"/>
    <property type="match status" value="1"/>
</dbReference>
<feature type="binding site" evidence="6">
    <location>
        <begin position="92"/>
        <end position="95"/>
    </location>
    <ligand>
        <name>FAD</name>
        <dbReference type="ChEBI" id="CHEBI:57692"/>
    </ligand>
</feature>
<dbReference type="Pfam" id="PF05199">
    <property type="entry name" value="GMC_oxred_C"/>
    <property type="match status" value="1"/>
</dbReference>
<sequence length="528" mass="56533">MNTSSYDYLVVGAGSAGSVVAARLAADPRARVAVIEAGGPDDHPAVGIPLAFPTLFGTEHDWDYRTTPQPGLAGREVRVPRGRILGGSSSLNANVWTRGHRADFDGWAQGGAPGWTYDDVEPYFRRAERRTGTTGPGLYGTDGPQYVEDVRSRLEVTDVFLAACDELGLPRSADANAPDSTGVARLPTSQRDGRRWSTADGYLRGLGRENLDVRSGLHVRRILVEDGRATGVEAADREGRVVTLLARREVILSAGAINSPQLLMLSGIGPAEHLAEHGIDCVRPLDGVGQGLQDHLFAPLIVHCRREVTLAAAGSPEAQAAYERDRTGPLTSNVAEAAYFAASSPVHAAPDLEISFLPAAFVDHGIDPPAEHALTLAVVLLQPRSRGRVRLRSSSPDDAPEIDPGYLLDPAGEDLRRLIRGLAVARRILGTHALAPYAGEPWHPDLDLDDEASVEHHVRHRADTVYHHVGTCRMGTDEEAVVDPELRVRGIAGLRVVDASAMPVIPRAHTNAATIMLAERAADLIRGA</sequence>
<dbReference type="EMBL" id="PVZG01000001">
    <property type="protein sequence ID" value="PRY33547.1"/>
    <property type="molecule type" value="Genomic_DNA"/>
</dbReference>
<dbReference type="InterPro" id="IPR007867">
    <property type="entry name" value="GMC_OxRtase_C"/>
</dbReference>
<proteinExistence type="inferred from homology"/>
<dbReference type="InterPro" id="IPR000172">
    <property type="entry name" value="GMC_OxRdtase_N"/>
</dbReference>
<keyword evidence="3 7" id="KW-0285">Flavoprotein</keyword>
<keyword evidence="4 6" id="KW-0274">FAD</keyword>
<evidence type="ECO:0000256" key="2">
    <source>
        <dbReference type="ARBA" id="ARBA00010790"/>
    </source>
</evidence>
<evidence type="ECO:0000256" key="6">
    <source>
        <dbReference type="PIRSR" id="PIRSR000137-2"/>
    </source>
</evidence>
<gene>
    <name evidence="11" type="ORF">CLV70_101710</name>
</gene>
<evidence type="ECO:0000256" key="1">
    <source>
        <dbReference type="ARBA" id="ARBA00001974"/>
    </source>
</evidence>
<dbReference type="RefSeq" id="WP_106124819.1">
    <property type="nucleotide sequence ID" value="NZ_PVZG01000001.1"/>
</dbReference>
<evidence type="ECO:0000256" key="8">
    <source>
        <dbReference type="SAM" id="MobiDB-lite"/>
    </source>
</evidence>
<reference evidence="11 12" key="1">
    <citation type="submission" date="2018-03" db="EMBL/GenBank/DDBJ databases">
        <title>Genomic Encyclopedia of Archaeal and Bacterial Type Strains, Phase II (KMG-II): from individual species to whole genera.</title>
        <authorList>
            <person name="Goeker M."/>
        </authorList>
    </citation>
    <scope>NUCLEOTIDE SEQUENCE [LARGE SCALE GENOMIC DNA]</scope>
    <source>
        <strain evidence="11 12">DSM 45348</strain>
    </source>
</reference>
<evidence type="ECO:0000256" key="3">
    <source>
        <dbReference type="ARBA" id="ARBA00022630"/>
    </source>
</evidence>
<evidence type="ECO:0000313" key="12">
    <source>
        <dbReference type="Proteomes" id="UP000239209"/>
    </source>
</evidence>
<dbReference type="GO" id="GO:0016614">
    <property type="term" value="F:oxidoreductase activity, acting on CH-OH group of donors"/>
    <property type="evidence" value="ECO:0007669"/>
    <property type="project" value="InterPro"/>
</dbReference>
<dbReference type="OrthoDB" id="9785276at2"/>
<dbReference type="PIRSF" id="PIRSF000137">
    <property type="entry name" value="Alcohol_oxidase"/>
    <property type="match status" value="1"/>
</dbReference>
<organism evidence="11 12">
    <name type="scientific">Pseudosporangium ferrugineum</name>
    <dbReference type="NCBI Taxonomy" id="439699"/>
    <lineage>
        <taxon>Bacteria</taxon>
        <taxon>Bacillati</taxon>
        <taxon>Actinomycetota</taxon>
        <taxon>Actinomycetes</taxon>
        <taxon>Micromonosporales</taxon>
        <taxon>Micromonosporaceae</taxon>
        <taxon>Pseudosporangium</taxon>
    </lineage>
</organism>
<comment type="caution">
    <text evidence="11">The sequence shown here is derived from an EMBL/GenBank/DDBJ whole genome shotgun (WGS) entry which is preliminary data.</text>
</comment>
<dbReference type="Proteomes" id="UP000239209">
    <property type="component" value="Unassembled WGS sequence"/>
</dbReference>
<dbReference type="Pfam" id="PF00732">
    <property type="entry name" value="GMC_oxred_N"/>
    <property type="match status" value="1"/>
</dbReference>
<evidence type="ECO:0000313" key="11">
    <source>
        <dbReference type="EMBL" id="PRY33547.1"/>
    </source>
</evidence>
<dbReference type="InterPro" id="IPR012132">
    <property type="entry name" value="GMC_OxRdtase"/>
</dbReference>
<dbReference type="PANTHER" id="PTHR11552:SF147">
    <property type="entry name" value="CHOLINE DEHYDROGENASE, MITOCHONDRIAL"/>
    <property type="match status" value="1"/>
</dbReference>
<comment type="similarity">
    <text evidence="2 7">Belongs to the GMC oxidoreductase family.</text>
</comment>
<evidence type="ECO:0000256" key="7">
    <source>
        <dbReference type="RuleBase" id="RU003968"/>
    </source>
</evidence>
<feature type="domain" description="Glucose-methanol-choline oxidoreductase N-terminal" evidence="9">
    <location>
        <begin position="82"/>
        <end position="105"/>
    </location>
</feature>
<dbReference type="PROSITE" id="PS00624">
    <property type="entry name" value="GMC_OXRED_2"/>
    <property type="match status" value="1"/>
</dbReference>
<dbReference type="GO" id="GO:0050660">
    <property type="term" value="F:flavin adenine dinucleotide binding"/>
    <property type="evidence" value="ECO:0007669"/>
    <property type="project" value="InterPro"/>
</dbReference>
<dbReference type="PRINTS" id="PR00411">
    <property type="entry name" value="PNDRDTASEI"/>
</dbReference>
<evidence type="ECO:0000259" key="10">
    <source>
        <dbReference type="PROSITE" id="PS00624"/>
    </source>
</evidence>
<feature type="domain" description="Glucose-methanol-choline oxidoreductase N-terminal" evidence="10">
    <location>
        <begin position="255"/>
        <end position="269"/>
    </location>
</feature>
<feature type="binding site" evidence="6">
    <location>
        <position position="219"/>
    </location>
    <ligand>
        <name>FAD</name>
        <dbReference type="ChEBI" id="CHEBI:57692"/>
    </ligand>
</feature>
<evidence type="ECO:0000256" key="4">
    <source>
        <dbReference type="ARBA" id="ARBA00022827"/>
    </source>
</evidence>
<keyword evidence="12" id="KW-1185">Reference proteome</keyword>
<dbReference type="AlphaFoldDB" id="A0A2T0SJF4"/>
<feature type="region of interest" description="Disordered" evidence="8">
    <location>
        <begin position="173"/>
        <end position="192"/>
    </location>
</feature>
<protein>
    <submittedName>
        <fullName evidence="11">Choline dehydrogenase</fullName>
    </submittedName>
</protein>
<feature type="active site" description="Proton donor" evidence="5">
    <location>
        <position position="467"/>
    </location>
</feature>
<evidence type="ECO:0000256" key="5">
    <source>
        <dbReference type="PIRSR" id="PIRSR000137-1"/>
    </source>
</evidence>
<dbReference type="PROSITE" id="PS00623">
    <property type="entry name" value="GMC_OXRED_1"/>
    <property type="match status" value="1"/>
</dbReference>
<dbReference type="Gene3D" id="3.30.560.10">
    <property type="entry name" value="Glucose Oxidase, domain 3"/>
    <property type="match status" value="1"/>
</dbReference>
<accession>A0A2T0SJF4</accession>
<feature type="active site" description="Proton acceptor" evidence="5">
    <location>
        <position position="509"/>
    </location>
</feature>
<dbReference type="InterPro" id="IPR036188">
    <property type="entry name" value="FAD/NAD-bd_sf"/>
</dbReference>
<dbReference type="PANTHER" id="PTHR11552">
    <property type="entry name" value="GLUCOSE-METHANOL-CHOLINE GMC OXIDOREDUCTASE"/>
    <property type="match status" value="1"/>
</dbReference>
<comment type="cofactor">
    <cofactor evidence="1 6">
        <name>FAD</name>
        <dbReference type="ChEBI" id="CHEBI:57692"/>
    </cofactor>
</comment>
<name>A0A2T0SJF4_9ACTN</name>
<evidence type="ECO:0000259" key="9">
    <source>
        <dbReference type="PROSITE" id="PS00623"/>
    </source>
</evidence>